<dbReference type="SUPFAM" id="SSF47413">
    <property type="entry name" value="lambda repressor-like DNA-binding domains"/>
    <property type="match status" value="1"/>
</dbReference>
<dbReference type="PANTHER" id="PTHR37038:SF14">
    <property type="entry name" value="TRANSCRIPTIONAL ACTIVATOR"/>
    <property type="match status" value="1"/>
</dbReference>
<reference evidence="3 5" key="1">
    <citation type="submission" date="2019-03" db="EMBL/GenBank/DDBJ databases">
        <title>Vagococcus sp. was isolated fron gut of Carduelis flavirostris.</title>
        <authorList>
            <person name="Ge Y."/>
        </authorList>
    </citation>
    <scope>NUCLEOTIDE SEQUENCE [LARGE SCALE GENOMIC DNA]</scope>
    <source>
        <strain evidence="3 5">CF-210</strain>
    </source>
</reference>
<dbReference type="InterPro" id="IPR011990">
    <property type="entry name" value="TPR-like_helical_dom_sf"/>
</dbReference>
<reference evidence="2 4" key="2">
    <citation type="journal article" date="2020" name="Int. J. Syst. Evol. Microbiol.">
        <title>Vagococcus xieshaowenii sp. nov., isolated from snow finch (Montifringilla taczanowskii) cloacal content.</title>
        <authorList>
            <person name="Ge Y."/>
            <person name="Yang J."/>
            <person name="Lai X.H."/>
            <person name="Zhang G."/>
            <person name="Jin D."/>
            <person name="Lu S."/>
            <person name="Wang B."/>
            <person name="Huang Y."/>
            <person name="Huang Y."/>
            <person name="Ren Z."/>
            <person name="Zhang X."/>
            <person name="Xu J."/>
        </authorList>
    </citation>
    <scope>NUCLEOTIDE SEQUENCE [LARGE SCALE GENOMIC DNA]</scope>
    <source>
        <strain evidence="2">Personal::cf-49</strain>
        <strain evidence="4">personal::cf-49</strain>
    </source>
</reference>
<accession>A0AAJ5EEX0</accession>
<dbReference type="InterPro" id="IPR053163">
    <property type="entry name" value="HTH-type_regulator_Rgg"/>
</dbReference>
<evidence type="ECO:0000313" key="2">
    <source>
        <dbReference type="EMBL" id="QCA29342.1"/>
    </source>
</evidence>
<dbReference type="Pfam" id="PF01381">
    <property type="entry name" value="HTH_3"/>
    <property type="match status" value="1"/>
</dbReference>
<dbReference type="Proteomes" id="UP000297725">
    <property type="component" value="Unassembled WGS sequence"/>
</dbReference>
<dbReference type="SMART" id="SM00530">
    <property type="entry name" value="HTH_XRE"/>
    <property type="match status" value="1"/>
</dbReference>
<dbReference type="InterPro" id="IPR010982">
    <property type="entry name" value="Lambda_DNA-bd_dom_sf"/>
</dbReference>
<dbReference type="PROSITE" id="PS50943">
    <property type="entry name" value="HTH_CROC1"/>
    <property type="match status" value="1"/>
</dbReference>
<gene>
    <name evidence="3" type="ORF">E4031_09495</name>
    <name evidence="2" type="ORF">E4Z98_08430</name>
</gene>
<dbReference type="Gene3D" id="1.25.40.10">
    <property type="entry name" value="Tetratricopeptide repeat domain"/>
    <property type="match status" value="1"/>
</dbReference>
<name>A0AAJ5EEX0_9ENTE</name>
<dbReference type="RefSeq" id="WP_135255215.1">
    <property type="nucleotide sequence ID" value="NZ_CP038865.1"/>
</dbReference>
<evidence type="ECO:0000313" key="3">
    <source>
        <dbReference type="EMBL" id="TFZ39366.1"/>
    </source>
</evidence>
<dbReference type="EMBL" id="CP038865">
    <property type="protein sequence ID" value="QCA29342.1"/>
    <property type="molecule type" value="Genomic_DNA"/>
</dbReference>
<dbReference type="EMBL" id="SRHU01000036">
    <property type="protein sequence ID" value="TFZ39366.1"/>
    <property type="molecule type" value="Genomic_DNA"/>
</dbReference>
<dbReference type="PANTHER" id="PTHR37038">
    <property type="entry name" value="TRANSCRIPTIONAL REGULATOR-RELATED"/>
    <property type="match status" value="1"/>
</dbReference>
<protein>
    <submittedName>
        <fullName evidence="3">XRE family transcriptional regulator</fullName>
    </submittedName>
</protein>
<dbReference type="InterPro" id="IPR001387">
    <property type="entry name" value="Cro/C1-type_HTH"/>
</dbReference>
<evidence type="ECO:0000259" key="1">
    <source>
        <dbReference type="PROSITE" id="PS50943"/>
    </source>
</evidence>
<dbReference type="GO" id="GO:0003677">
    <property type="term" value="F:DNA binding"/>
    <property type="evidence" value="ECO:0007669"/>
    <property type="project" value="InterPro"/>
</dbReference>
<sequence length="282" mass="33043">MENFVYGTTLKKIRKELKLSQKDVSENICSQAMLSRIENNDVIPNVMIMQQLCSRLNKSVDEVLNHKTSHPNQQQAQAKELLELISYYHSTEQYTLLNKLIKDNQLLDYLTDDSQLQAYDYYKACLLSFYDPQSSQALKLFEKSLHYTYEKNNNLPLSDMEIMIMCEIATHHLNNNSFSQSLPYINQILKKFERPDIEHHRHELLRSLYNVCLALINHSQLELANSLIDCGITWAKEKHIYYYLDQLFLIKGIMKQDTHKINEAIELIKTMSHVRTIASPQP</sequence>
<evidence type="ECO:0000313" key="4">
    <source>
        <dbReference type="Proteomes" id="UP000296883"/>
    </source>
</evidence>
<dbReference type="CDD" id="cd00093">
    <property type="entry name" value="HTH_XRE"/>
    <property type="match status" value="1"/>
</dbReference>
<proteinExistence type="predicted"/>
<evidence type="ECO:0000313" key="5">
    <source>
        <dbReference type="Proteomes" id="UP000297725"/>
    </source>
</evidence>
<keyword evidence="4" id="KW-1185">Reference proteome</keyword>
<dbReference type="AlphaFoldDB" id="A0AAJ5EEX0"/>
<organism evidence="3 5">
    <name type="scientific">Vagococcus xieshaowenii</name>
    <dbReference type="NCBI Taxonomy" id="2562451"/>
    <lineage>
        <taxon>Bacteria</taxon>
        <taxon>Bacillati</taxon>
        <taxon>Bacillota</taxon>
        <taxon>Bacilli</taxon>
        <taxon>Lactobacillales</taxon>
        <taxon>Enterococcaceae</taxon>
        <taxon>Vagococcus</taxon>
    </lineage>
</organism>
<feature type="domain" description="HTH cro/C1-type" evidence="1">
    <location>
        <begin position="10"/>
        <end position="63"/>
    </location>
</feature>
<dbReference type="Proteomes" id="UP000296883">
    <property type="component" value="Chromosome"/>
</dbReference>